<dbReference type="Proteomes" id="UP000076722">
    <property type="component" value="Unassembled WGS sequence"/>
</dbReference>
<dbReference type="SUPFAM" id="SSF52047">
    <property type="entry name" value="RNI-like"/>
    <property type="match status" value="1"/>
</dbReference>
<proteinExistence type="predicted"/>
<sequence>MHIPPELIRKIAESIRKSDRESLRTKTWSNWHSESLELIALSSVSKMCREETIPVLWSEVFVYSGNWRDIGRLEGRVSNLLRALKGSLSKPSYASHVKHLSLNLAFKNLYASTPETLISRIQELLLISPHLRYLRLSHHEHGIPLIPRLSSLALPDLKMISFHFSPPNKERFDLLGQFFLNHLGIEDANLSLENNFDPQALRSLNPLPNLQRFEGSLGDLKMLSSGSHLTTVECTIAPRYDQSIDETLAQELSLLANPFPHVTHLYISSRNVPLTSVSLKAIAASFPSLEYIDGLQATKEYLDFMKTDIESLSWCLPRLHTLRMYERPKAENDTRSSGKTDIPSHDDLKRAFNDSRRLFPSIVQVRLSAQTLVGTD</sequence>
<accession>A0A164Z009</accession>
<dbReference type="InterPro" id="IPR032675">
    <property type="entry name" value="LRR_dom_sf"/>
</dbReference>
<evidence type="ECO:0000313" key="2">
    <source>
        <dbReference type="EMBL" id="KZS97406.1"/>
    </source>
</evidence>
<name>A0A164Z009_9AGAM</name>
<organism evidence="2 3">
    <name type="scientific">Sistotremastrum niveocremeum HHB9708</name>
    <dbReference type="NCBI Taxonomy" id="1314777"/>
    <lineage>
        <taxon>Eukaryota</taxon>
        <taxon>Fungi</taxon>
        <taxon>Dikarya</taxon>
        <taxon>Basidiomycota</taxon>
        <taxon>Agaricomycotina</taxon>
        <taxon>Agaricomycetes</taxon>
        <taxon>Sistotremastrales</taxon>
        <taxon>Sistotremastraceae</taxon>
        <taxon>Sertulicium</taxon>
        <taxon>Sertulicium niveocremeum</taxon>
    </lineage>
</organism>
<evidence type="ECO:0000313" key="3">
    <source>
        <dbReference type="Proteomes" id="UP000076722"/>
    </source>
</evidence>
<dbReference type="EMBL" id="KV419397">
    <property type="protein sequence ID" value="KZS97406.1"/>
    <property type="molecule type" value="Genomic_DNA"/>
</dbReference>
<dbReference type="Gene3D" id="3.80.10.10">
    <property type="entry name" value="Ribonuclease Inhibitor"/>
    <property type="match status" value="1"/>
</dbReference>
<feature type="region of interest" description="Disordered" evidence="1">
    <location>
        <begin position="327"/>
        <end position="346"/>
    </location>
</feature>
<keyword evidence="3" id="KW-1185">Reference proteome</keyword>
<evidence type="ECO:0000256" key="1">
    <source>
        <dbReference type="SAM" id="MobiDB-lite"/>
    </source>
</evidence>
<protein>
    <recommendedName>
        <fullName evidence="4">F-box domain-containing protein</fullName>
    </recommendedName>
</protein>
<evidence type="ECO:0008006" key="4">
    <source>
        <dbReference type="Google" id="ProtNLM"/>
    </source>
</evidence>
<reference evidence="2 3" key="1">
    <citation type="journal article" date="2016" name="Mol. Biol. Evol.">
        <title>Comparative Genomics of Early-Diverging Mushroom-Forming Fungi Provides Insights into the Origins of Lignocellulose Decay Capabilities.</title>
        <authorList>
            <person name="Nagy L.G."/>
            <person name="Riley R."/>
            <person name="Tritt A."/>
            <person name="Adam C."/>
            <person name="Daum C."/>
            <person name="Floudas D."/>
            <person name="Sun H."/>
            <person name="Yadav J.S."/>
            <person name="Pangilinan J."/>
            <person name="Larsson K.H."/>
            <person name="Matsuura K."/>
            <person name="Barry K."/>
            <person name="Labutti K."/>
            <person name="Kuo R."/>
            <person name="Ohm R.A."/>
            <person name="Bhattacharya S.S."/>
            <person name="Shirouzu T."/>
            <person name="Yoshinaga Y."/>
            <person name="Martin F.M."/>
            <person name="Grigoriev I.V."/>
            <person name="Hibbett D.S."/>
        </authorList>
    </citation>
    <scope>NUCLEOTIDE SEQUENCE [LARGE SCALE GENOMIC DNA]</scope>
    <source>
        <strain evidence="2 3">HHB9708</strain>
    </source>
</reference>
<dbReference type="AlphaFoldDB" id="A0A164Z009"/>
<gene>
    <name evidence="2" type="ORF">SISNIDRAFT_450204</name>
</gene>